<evidence type="ECO:0000256" key="3">
    <source>
        <dbReference type="ARBA" id="ARBA00022723"/>
    </source>
</evidence>
<dbReference type="Proteomes" id="UP000775213">
    <property type="component" value="Unassembled WGS sequence"/>
</dbReference>
<proteinExistence type="inferred from homology"/>
<evidence type="ECO:0000256" key="5">
    <source>
        <dbReference type="ARBA" id="ARBA00023002"/>
    </source>
</evidence>
<evidence type="ECO:0000256" key="4">
    <source>
        <dbReference type="ARBA" id="ARBA00022784"/>
    </source>
</evidence>
<dbReference type="SUPFAM" id="SSF48056">
    <property type="entry name" value="Di-copper centre-containing domain"/>
    <property type="match status" value="2"/>
</dbReference>
<dbReference type="Pfam" id="PF12143">
    <property type="entry name" value="PPO1_KFDV"/>
    <property type="match status" value="2"/>
</dbReference>
<keyword evidence="4" id="KW-0883">Thioether bond</keyword>
<evidence type="ECO:0000256" key="7">
    <source>
        <dbReference type="ARBA" id="ARBA00023157"/>
    </source>
</evidence>
<dbReference type="PROSITE" id="PS00497">
    <property type="entry name" value="TYROSINASE_1"/>
    <property type="match status" value="2"/>
</dbReference>
<name>A0AAV7G5I4_DENCH</name>
<dbReference type="InterPro" id="IPR008922">
    <property type="entry name" value="Di-copper_centre_dom_sf"/>
</dbReference>
<comment type="similarity">
    <text evidence="2">Belongs to the tyrosinase family.</text>
</comment>
<accession>A0AAV7G5I4</accession>
<keyword evidence="7" id="KW-1015">Disulfide bond</keyword>
<dbReference type="AlphaFoldDB" id="A0AAV7G5I4"/>
<dbReference type="InterPro" id="IPR022740">
    <property type="entry name" value="Polyphenol_oxidase_C"/>
</dbReference>
<dbReference type="InterPro" id="IPR050316">
    <property type="entry name" value="Tyrosinase/Hemocyanin"/>
</dbReference>
<dbReference type="PANTHER" id="PTHR11474">
    <property type="entry name" value="TYROSINASE FAMILY MEMBER"/>
    <property type="match status" value="1"/>
</dbReference>
<gene>
    <name evidence="11" type="ORF">IEQ34_021725</name>
</gene>
<evidence type="ECO:0000313" key="11">
    <source>
        <dbReference type="EMBL" id="KAH0451033.1"/>
    </source>
</evidence>
<evidence type="ECO:0000256" key="8">
    <source>
        <dbReference type="SAM" id="SignalP"/>
    </source>
</evidence>
<feature type="domain" description="Tyrosinase copper-binding" evidence="9">
    <location>
        <begin position="599"/>
        <end position="616"/>
    </location>
</feature>
<protein>
    <recommendedName>
        <fullName evidence="9 10">Tyrosinase copper-binding domain-containing protein</fullName>
    </recommendedName>
</protein>
<evidence type="ECO:0000259" key="10">
    <source>
        <dbReference type="PROSITE" id="PS00498"/>
    </source>
</evidence>
<reference evidence="11 12" key="1">
    <citation type="journal article" date="2021" name="Hortic Res">
        <title>Chromosome-scale assembly of the Dendrobium chrysotoxum genome enhances the understanding of orchid evolution.</title>
        <authorList>
            <person name="Zhang Y."/>
            <person name="Zhang G.Q."/>
            <person name="Zhang D."/>
            <person name="Liu X.D."/>
            <person name="Xu X.Y."/>
            <person name="Sun W.H."/>
            <person name="Yu X."/>
            <person name="Zhu X."/>
            <person name="Wang Z.W."/>
            <person name="Zhao X."/>
            <person name="Zhong W.Y."/>
            <person name="Chen H."/>
            <person name="Yin W.L."/>
            <person name="Huang T."/>
            <person name="Niu S.C."/>
            <person name="Liu Z.J."/>
        </authorList>
    </citation>
    <scope>NUCLEOTIDE SEQUENCE [LARGE SCALE GENOMIC DNA]</scope>
    <source>
        <strain evidence="11">Lindl</strain>
    </source>
</reference>
<evidence type="ECO:0000256" key="1">
    <source>
        <dbReference type="ARBA" id="ARBA00001973"/>
    </source>
</evidence>
<dbReference type="PRINTS" id="PR00092">
    <property type="entry name" value="TYROSINASE"/>
</dbReference>
<dbReference type="Pfam" id="PF00264">
    <property type="entry name" value="Tyrosinase"/>
    <property type="match status" value="2"/>
</dbReference>
<evidence type="ECO:0000256" key="6">
    <source>
        <dbReference type="ARBA" id="ARBA00023008"/>
    </source>
</evidence>
<dbReference type="PROSITE" id="PS00498">
    <property type="entry name" value="TYROSINASE_2"/>
    <property type="match status" value="2"/>
</dbReference>
<dbReference type="Pfam" id="PF12142">
    <property type="entry name" value="PPO1_DWL"/>
    <property type="match status" value="2"/>
</dbReference>
<keyword evidence="8" id="KW-0732">Signal</keyword>
<evidence type="ECO:0000259" key="9">
    <source>
        <dbReference type="PROSITE" id="PS00497"/>
    </source>
</evidence>
<feature type="signal peptide" evidence="8">
    <location>
        <begin position="1"/>
        <end position="28"/>
    </location>
</feature>
<comment type="caution">
    <text evidence="11">The sequence shown here is derived from an EMBL/GenBank/DDBJ whole genome shotgun (WGS) entry which is preliminary data.</text>
</comment>
<organism evidence="11 12">
    <name type="scientific">Dendrobium chrysotoxum</name>
    <name type="common">Orchid</name>
    <dbReference type="NCBI Taxonomy" id="161865"/>
    <lineage>
        <taxon>Eukaryota</taxon>
        <taxon>Viridiplantae</taxon>
        <taxon>Streptophyta</taxon>
        <taxon>Embryophyta</taxon>
        <taxon>Tracheophyta</taxon>
        <taxon>Spermatophyta</taxon>
        <taxon>Magnoliopsida</taxon>
        <taxon>Liliopsida</taxon>
        <taxon>Asparagales</taxon>
        <taxon>Orchidaceae</taxon>
        <taxon>Epidendroideae</taxon>
        <taxon>Malaxideae</taxon>
        <taxon>Dendrobiinae</taxon>
        <taxon>Dendrobium</taxon>
    </lineage>
</organism>
<keyword evidence="12" id="KW-1185">Reference proteome</keyword>
<comment type="cofactor">
    <cofactor evidence="1">
        <name>Cu(2+)</name>
        <dbReference type="ChEBI" id="CHEBI:29036"/>
    </cofactor>
</comment>
<feature type="domain" description="Tyrosinase copper-binding" evidence="10">
    <location>
        <begin position="749"/>
        <end position="760"/>
    </location>
</feature>
<keyword evidence="6" id="KW-0186">Copper</keyword>
<evidence type="ECO:0000256" key="2">
    <source>
        <dbReference type="ARBA" id="ARBA00009928"/>
    </source>
</evidence>
<feature type="domain" description="Tyrosinase copper-binding" evidence="9">
    <location>
        <begin position="129"/>
        <end position="146"/>
    </location>
</feature>
<keyword evidence="5" id="KW-0560">Oxidoreductase</keyword>
<dbReference type="InterPro" id="IPR002227">
    <property type="entry name" value="Tyrosinase_Cu-bd"/>
</dbReference>
<sequence>MASWVANTHAAVAMVLLLLMQFGLPAGSKPVITDPKCVDDDPFESCCPPPSPKKIVNFKLQPQSSPLRVRRPAHALHPEEARKYARATALMRALPHNHPWNFIQQANVHCAYCSRSYYQLGHDFPVAIHGSWLFFTWHRAYLYFYERILGKLINDTSFALPFWNWDDPSGMSIPPIYRDNSSSLFNPTRNPAGLKFIDLNQCNKNNKLDFLPEKRQCNLQVMHSQFIAGFKSSLLFFGSPFRAGDDDPFPGPGSIENSPHGSVHLSVGNDMSILSEAAKDPTFFAHHGNIDRLWTIWESIPGKKREIFTDKDFLDASFVFWDENMRVVRIRVRDLIDTRKLGYVYEQVPLRWMNIKTTVEQEGAFVAMDEKDGKEVVRFPMVLSSQVTVNVARKVGKKGEILVVSDIALDGRDYVWFKVYVGRVRGGRVEAGCFIHMERRANKKIPVVTKLQIEITQFIEDISADGDDQVVVTLVPKVGGDKVSIGGVSIFGFPARSKPVSTDPNICLNLMPDLKCCPDRSPKKIVNFKLQPQSSPPRVRRPAHALDTEEAQKYERATALMRALPDNHPWNFVQQANTHCAYCSGSHRQLGLNISLEIHGSWHFFTWHRAYLYFYERILGKLINDPAFALPFWNWDDPSGMSIPPIYRDNSSSLSNPTRYPIGLKFMDLGGCEGNNTLESLPMQRQCNLQVMHRQFIAGFNSSSLFYGSPYRAGDNSFPGGGPIESSPHSPVHQFTSSDMSIVTRAARDPIFFAHHANIDRLWAIWESIPGNGSKVFNDKDFLEASFLFWDENLQLVRIMVRDVIDLHKLGYVYEQVPLQWMNVTTVVEEVGSEGVAVAMSEDDGRKGEVMFPLVLSSQVSVNVGRKVGAKGEKLVVSDIELDGRDHVWFKVYVGRVGGGRVEAGCFIHMARRANERIHMATKLQIGITQFIEEIGADGDVWVVVTLVPTVGGNKVTVGGVSII</sequence>
<keyword evidence="3" id="KW-0479">Metal-binding</keyword>
<evidence type="ECO:0000313" key="12">
    <source>
        <dbReference type="Proteomes" id="UP000775213"/>
    </source>
</evidence>
<feature type="chain" id="PRO_5043753619" description="Tyrosinase copper-binding domain-containing protein" evidence="8">
    <location>
        <begin position="29"/>
        <end position="964"/>
    </location>
</feature>
<dbReference type="GO" id="GO:0046872">
    <property type="term" value="F:metal ion binding"/>
    <property type="evidence" value="ECO:0007669"/>
    <property type="project" value="UniProtKB-KW"/>
</dbReference>
<dbReference type="PANTHER" id="PTHR11474:SF108">
    <property type="entry name" value="TYROSINASE COPPER-BINDING DOMAIN-CONTAINING PROTEIN"/>
    <property type="match status" value="1"/>
</dbReference>
<dbReference type="GO" id="GO:0004097">
    <property type="term" value="F:catechol oxidase activity"/>
    <property type="evidence" value="ECO:0007669"/>
    <property type="project" value="InterPro"/>
</dbReference>
<dbReference type="EMBL" id="JAGFBR010000018">
    <property type="protein sequence ID" value="KAH0451033.1"/>
    <property type="molecule type" value="Genomic_DNA"/>
</dbReference>
<dbReference type="InterPro" id="IPR022739">
    <property type="entry name" value="Polyphenol_oxidase_cen"/>
</dbReference>
<dbReference type="Gene3D" id="1.10.1280.10">
    <property type="entry name" value="Di-copper center containing domain from catechol oxidase"/>
    <property type="match status" value="2"/>
</dbReference>
<feature type="domain" description="Tyrosinase copper-binding" evidence="10">
    <location>
        <begin position="280"/>
        <end position="291"/>
    </location>
</feature>